<dbReference type="InterPro" id="IPR015847">
    <property type="entry name" value="ExoRNase_PH_dom2"/>
</dbReference>
<evidence type="ECO:0000256" key="2">
    <source>
        <dbReference type="ARBA" id="ARBA00004604"/>
    </source>
</evidence>
<feature type="region of interest" description="Disordered" evidence="12">
    <location>
        <begin position="420"/>
        <end position="456"/>
    </location>
</feature>
<dbReference type="SUPFAM" id="SSF54211">
    <property type="entry name" value="Ribosomal protein S5 domain 2-like"/>
    <property type="match status" value="1"/>
</dbReference>
<feature type="compositionally biased region" description="Basic residues" evidence="12">
    <location>
        <begin position="442"/>
        <end position="456"/>
    </location>
</feature>
<evidence type="ECO:0000256" key="4">
    <source>
        <dbReference type="ARBA" id="ARBA00019572"/>
    </source>
</evidence>
<evidence type="ECO:0000256" key="9">
    <source>
        <dbReference type="ARBA" id="ARBA00023242"/>
    </source>
</evidence>
<evidence type="ECO:0000259" key="14">
    <source>
        <dbReference type="Pfam" id="PF03725"/>
    </source>
</evidence>
<keyword evidence="6" id="KW-0698">rRNA processing</keyword>
<dbReference type="GO" id="GO:0071028">
    <property type="term" value="P:nuclear mRNA surveillance"/>
    <property type="evidence" value="ECO:0007669"/>
    <property type="project" value="TreeGrafter"/>
</dbReference>
<name>A0A8C9LZU5_9PRIM</name>
<keyword evidence="16" id="KW-1185">Reference proteome</keyword>
<dbReference type="GO" id="GO:0035925">
    <property type="term" value="F:mRNA 3'-UTR AU-rich region binding"/>
    <property type="evidence" value="ECO:0007669"/>
    <property type="project" value="TreeGrafter"/>
</dbReference>
<dbReference type="GO" id="GO:0016075">
    <property type="term" value="P:rRNA catabolic process"/>
    <property type="evidence" value="ECO:0007669"/>
    <property type="project" value="TreeGrafter"/>
</dbReference>
<dbReference type="SUPFAM" id="SSF55666">
    <property type="entry name" value="Ribonuclease PH domain 2-like"/>
    <property type="match status" value="1"/>
</dbReference>
<dbReference type="InterPro" id="IPR001247">
    <property type="entry name" value="ExoRNase_PH_dom1"/>
</dbReference>
<dbReference type="InterPro" id="IPR033100">
    <property type="entry name" value="Rrp45"/>
</dbReference>
<dbReference type="InterPro" id="IPR050590">
    <property type="entry name" value="Exosome_comp_Rrp42_subfam"/>
</dbReference>
<evidence type="ECO:0000256" key="8">
    <source>
        <dbReference type="ARBA" id="ARBA00022884"/>
    </source>
</evidence>
<dbReference type="CDD" id="cd11368">
    <property type="entry name" value="RNase_PH_RRP45"/>
    <property type="match status" value="1"/>
</dbReference>
<evidence type="ECO:0000256" key="1">
    <source>
        <dbReference type="ARBA" id="ARBA00004496"/>
    </source>
</evidence>
<evidence type="ECO:0000256" key="3">
    <source>
        <dbReference type="ARBA" id="ARBA00006678"/>
    </source>
</evidence>
<protein>
    <recommendedName>
        <fullName evidence="4">Exosome complex component RRP45</fullName>
    </recommendedName>
    <alternativeName>
        <fullName evidence="10">Exosome component 9</fullName>
    </alternativeName>
</protein>
<keyword evidence="8" id="KW-0694">RNA-binding</keyword>
<dbReference type="GO" id="GO:0034473">
    <property type="term" value="P:U1 snRNA 3'-end processing"/>
    <property type="evidence" value="ECO:0007669"/>
    <property type="project" value="TreeGrafter"/>
</dbReference>
<evidence type="ECO:0000313" key="15">
    <source>
        <dbReference type="Ensembl" id="ENSPTEP00000039600.1"/>
    </source>
</evidence>
<dbReference type="Pfam" id="PF01138">
    <property type="entry name" value="RNase_PH"/>
    <property type="match status" value="1"/>
</dbReference>
<keyword evidence="9" id="KW-0539">Nucleus</keyword>
<proteinExistence type="inferred from homology"/>
<dbReference type="GO" id="GO:0000177">
    <property type="term" value="C:cytoplasmic exosome (RNase complex)"/>
    <property type="evidence" value="ECO:0007669"/>
    <property type="project" value="TreeGrafter"/>
</dbReference>
<comment type="subunit">
    <text evidence="11">Component of the RNA exosome core complex (Exo-9), composed of EXOSC1, EXOSC2, EXOSC3, EXOSC4, EXOSC5, EXOSC6, EXOSC7, EXOSC8 and EXOSC9; within the complex interacts with EXOSC3, EXOSC4, EXOSC5 and DIS3. The catalytically inactive RNA exosome core complex (Exo-9) associates with the catalytic subunit EXOSC10/RRP6. Exo-9 may associate with DIS3 to form the nucleolar exosome complex, or DIS3L to form the cytoplasmic exosome complex. Exo-9 is formed by a hexameric base ring consisting of the heterodimers EXOSC4-EXOSC9, EXOSC5-EXOSC8 and EXOSC6-EXOSC7, and a cap ring consisting of EXOSC1, EXOSC2 and EXOSC3. The RNA exosome complex associates with cofactors C1D/RRP47, MPHOSPH6/MPP6 and MTREX/MTR4. Interacts (via C-terminus region) with SETX (via N-terminus domain); the interaction enhances SETX sumoylation. Interacts with DIS3; the interaction is direct.</text>
</comment>
<dbReference type="Ensembl" id="ENSPTET00000053205.1">
    <property type="protein sequence ID" value="ENSPTEP00000039600.1"/>
    <property type="gene ID" value="ENSPTEG00000036608.1"/>
</dbReference>
<dbReference type="InterPro" id="IPR027408">
    <property type="entry name" value="PNPase/RNase_PH_dom_sf"/>
</dbReference>
<evidence type="ECO:0000259" key="13">
    <source>
        <dbReference type="Pfam" id="PF01138"/>
    </source>
</evidence>
<sequence>MKETPLSNCERRFLLRAIEEKKRLDGRQTYDYRNIRISFGTDYGCCMVELGKTRVLGQVSCELVSPKLNRATEGILFFNLELSQMAAPAFEPGRQSDLLVKLNRLLERCLRNSKCIDTESLCVVAGEKVWQIRVDLHLLNHDGNIIDAASIAAIVALCHFRRPDVSVQGDEITLYTPEERDPVPLSIHHMPICVSFAFFQQGTYLLVDPNEREERVMDGLLVIAMNKHREICTIQSSGGIMLLKDQVLRCSKITGVKVAEITELILKALENDQKVRKEGGKFGFAESIANQRITAFKMEKAPIDTSDVEEKAEEIIAEAEPPSEVVSTPVLWTPGTAQIGEGVENSWGDLEDSEKEDDEGGGDEAIILDSIKMDTGVEVSDIGSQEMVFHHVGQAGLELLTSDAPIILSDSEEEEMIILEPDKNPKKIRTQTTSAKQEKAPSKKPVKRRKKKRAAN</sequence>
<dbReference type="AlphaFoldDB" id="A0A8C9LZU5"/>
<dbReference type="GO" id="GO:0071035">
    <property type="term" value="P:nuclear polyadenylation-dependent rRNA catabolic process"/>
    <property type="evidence" value="ECO:0007669"/>
    <property type="project" value="TreeGrafter"/>
</dbReference>
<evidence type="ECO:0000256" key="7">
    <source>
        <dbReference type="ARBA" id="ARBA00022835"/>
    </source>
</evidence>
<dbReference type="InterPro" id="IPR036345">
    <property type="entry name" value="ExoRNase_PH_dom2_sf"/>
</dbReference>
<feature type="compositionally biased region" description="Acidic residues" evidence="12">
    <location>
        <begin position="349"/>
        <end position="362"/>
    </location>
</feature>
<comment type="similarity">
    <text evidence="3">Belongs to the RNase PH family.</text>
</comment>
<dbReference type="GO" id="GO:0071038">
    <property type="term" value="P:TRAMP-dependent tRNA surveillance pathway"/>
    <property type="evidence" value="ECO:0007669"/>
    <property type="project" value="TreeGrafter"/>
</dbReference>
<dbReference type="GO" id="GO:0005730">
    <property type="term" value="C:nucleolus"/>
    <property type="evidence" value="ECO:0007669"/>
    <property type="project" value="UniProtKB-SubCell"/>
</dbReference>
<organism evidence="15 16">
    <name type="scientific">Piliocolobus tephrosceles</name>
    <name type="common">Ugandan red Colobus</name>
    <dbReference type="NCBI Taxonomy" id="591936"/>
    <lineage>
        <taxon>Eukaryota</taxon>
        <taxon>Metazoa</taxon>
        <taxon>Chordata</taxon>
        <taxon>Craniata</taxon>
        <taxon>Vertebrata</taxon>
        <taxon>Euteleostomi</taxon>
        <taxon>Mammalia</taxon>
        <taxon>Eutheria</taxon>
        <taxon>Euarchontoglires</taxon>
        <taxon>Primates</taxon>
        <taxon>Haplorrhini</taxon>
        <taxon>Catarrhini</taxon>
        <taxon>Cercopithecidae</taxon>
        <taxon>Colobinae</taxon>
        <taxon>Piliocolobus</taxon>
    </lineage>
</organism>
<keyword evidence="7" id="KW-0271">Exosome</keyword>
<dbReference type="Pfam" id="PF03725">
    <property type="entry name" value="RNase_PH_C"/>
    <property type="match status" value="1"/>
</dbReference>
<dbReference type="FunFam" id="3.30.230.70:FF:000005">
    <property type="entry name" value="Exosome complex component RRP45"/>
    <property type="match status" value="1"/>
</dbReference>
<dbReference type="GO" id="GO:0034476">
    <property type="term" value="P:U5 snRNA 3'-end processing"/>
    <property type="evidence" value="ECO:0007669"/>
    <property type="project" value="TreeGrafter"/>
</dbReference>
<keyword evidence="5" id="KW-0963">Cytoplasm</keyword>
<dbReference type="GO" id="GO:0000176">
    <property type="term" value="C:nuclear exosome (RNase complex)"/>
    <property type="evidence" value="ECO:0007669"/>
    <property type="project" value="TreeGrafter"/>
</dbReference>
<reference evidence="15" key="2">
    <citation type="submission" date="2025-09" db="UniProtKB">
        <authorList>
            <consortium name="Ensembl"/>
        </authorList>
    </citation>
    <scope>IDENTIFICATION</scope>
</reference>
<comment type="subcellular location">
    <subcellularLocation>
        <location evidence="1">Cytoplasm</location>
    </subcellularLocation>
    <subcellularLocation>
        <location evidence="2">Nucleus</location>
        <location evidence="2">Nucleolus</location>
    </subcellularLocation>
</comment>
<dbReference type="Proteomes" id="UP000694416">
    <property type="component" value="Unplaced"/>
</dbReference>
<evidence type="ECO:0000256" key="6">
    <source>
        <dbReference type="ARBA" id="ARBA00022552"/>
    </source>
</evidence>
<feature type="domain" description="Exoribonuclease phosphorolytic" evidence="13">
    <location>
        <begin position="32"/>
        <end position="163"/>
    </location>
</feature>
<dbReference type="PANTHER" id="PTHR11097:SF14">
    <property type="entry name" value="EXOSOME COMPLEX COMPONENT RRP45"/>
    <property type="match status" value="1"/>
</dbReference>
<evidence type="ECO:0000256" key="5">
    <source>
        <dbReference type="ARBA" id="ARBA00022490"/>
    </source>
</evidence>
<gene>
    <name evidence="15" type="primary">EXOSC9</name>
</gene>
<dbReference type="GO" id="GO:0000467">
    <property type="term" value="P:exonucleolytic trimming to generate mature 3'-end of 5.8S rRNA from tricistronic rRNA transcript (SSU-rRNA, 5.8S rRNA, LSU-rRNA)"/>
    <property type="evidence" value="ECO:0007669"/>
    <property type="project" value="TreeGrafter"/>
</dbReference>
<feature type="domain" description="Exoribonuclease phosphorolytic" evidence="14">
    <location>
        <begin position="189"/>
        <end position="253"/>
    </location>
</feature>
<feature type="region of interest" description="Disordered" evidence="12">
    <location>
        <begin position="340"/>
        <end position="363"/>
    </location>
</feature>
<dbReference type="PANTHER" id="PTHR11097">
    <property type="entry name" value="EXOSOME COMPLEX EXONUCLEASE RIBOSOMAL RNA PROCESSING PROTEIN"/>
    <property type="match status" value="1"/>
</dbReference>
<reference evidence="15" key="1">
    <citation type="submission" date="2025-08" db="UniProtKB">
        <authorList>
            <consortium name="Ensembl"/>
        </authorList>
    </citation>
    <scope>IDENTIFICATION</scope>
</reference>
<evidence type="ECO:0000313" key="16">
    <source>
        <dbReference type="Proteomes" id="UP000694416"/>
    </source>
</evidence>
<evidence type="ECO:0000256" key="12">
    <source>
        <dbReference type="SAM" id="MobiDB-lite"/>
    </source>
</evidence>
<accession>A0A8C9LZU5</accession>
<evidence type="ECO:0000256" key="10">
    <source>
        <dbReference type="ARBA" id="ARBA00032660"/>
    </source>
</evidence>
<dbReference type="GO" id="GO:0034475">
    <property type="term" value="P:U4 snRNA 3'-end processing"/>
    <property type="evidence" value="ECO:0007669"/>
    <property type="project" value="TreeGrafter"/>
</dbReference>
<evidence type="ECO:0000256" key="11">
    <source>
        <dbReference type="ARBA" id="ARBA00065511"/>
    </source>
</evidence>
<dbReference type="Gene3D" id="3.30.230.70">
    <property type="entry name" value="GHMP Kinase, N-terminal domain"/>
    <property type="match status" value="1"/>
</dbReference>
<dbReference type="InterPro" id="IPR020568">
    <property type="entry name" value="Ribosomal_Su5_D2-typ_SF"/>
</dbReference>